<sequence length="77" mass="8722">MSRTIFIALMVSLPVFLGNVTYSLAANRDVSILPNNFWSKTDLIPSNFKELIHIVPFQLSARDDQTEDCLRAGDCKY</sequence>
<evidence type="ECO:0000313" key="2">
    <source>
        <dbReference type="Proteomes" id="UP001526143"/>
    </source>
</evidence>
<dbReference type="Proteomes" id="UP001526143">
    <property type="component" value="Unassembled WGS sequence"/>
</dbReference>
<reference evidence="1 2" key="1">
    <citation type="submission" date="2022-10" db="EMBL/GenBank/DDBJ databases">
        <title>Identification of biosynthetic pathway for the production of the potent trypsin inhibitor radiosumin.</title>
        <authorList>
            <person name="Fewer D.P."/>
            <person name="Delbaje E."/>
            <person name="Ouyang X."/>
            <person name="Agostino P.D."/>
            <person name="Wahlsten M."/>
            <person name="Jokela J."/>
            <person name="Permi P."/>
            <person name="Haapaniemi E."/>
            <person name="Koistinen H."/>
        </authorList>
    </citation>
    <scope>NUCLEOTIDE SEQUENCE [LARGE SCALE GENOMIC DNA]</scope>
    <source>
        <strain evidence="1 2">NIES-515</strain>
    </source>
</reference>
<comment type="caution">
    <text evidence="1">The sequence shown here is derived from an EMBL/GenBank/DDBJ whole genome shotgun (WGS) entry which is preliminary data.</text>
</comment>
<organism evidence="1 2">
    <name type="scientific">Plectonema radiosum NIES-515</name>
    <dbReference type="NCBI Taxonomy" id="2986073"/>
    <lineage>
        <taxon>Bacteria</taxon>
        <taxon>Bacillati</taxon>
        <taxon>Cyanobacteriota</taxon>
        <taxon>Cyanophyceae</taxon>
        <taxon>Oscillatoriophycideae</taxon>
        <taxon>Oscillatoriales</taxon>
        <taxon>Microcoleaceae</taxon>
        <taxon>Plectonema</taxon>
    </lineage>
</organism>
<keyword evidence="2" id="KW-1185">Reference proteome</keyword>
<dbReference type="EMBL" id="JAOWRF010000406">
    <property type="protein sequence ID" value="MCV3217438.1"/>
    <property type="molecule type" value="Genomic_DNA"/>
</dbReference>
<gene>
    <name evidence="1" type="ORF">OGM63_28690</name>
</gene>
<dbReference type="RefSeq" id="WP_263749149.1">
    <property type="nucleotide sequence ID" value="NZ_JAOWRF010000406.1"/>
</dbReference>
<evidence type="ECO:0000313" key="1">
    <source>
        <dbReference type="EMBL" id="MCV3217438.1"/>
    </source>
</evidence>
<accession>A0ABT3B7S6</accession>
<protein>
    <submittedName>
        <fullName evidence="1">Uncharacterized protein</fullName>
    </submittedName>
</protein>
<name>A0ABT3B7S6_9CYAN</name>
<proteinExistence type="predicted"/>